<name>A0ACC0L7T4_RHOML</name>
<proteinExistence type="predicted"/>
<accession>A0ACC0L7T4</accession>
<reference evidence="1" key="1">
    <citation type="submission" date="2022-02" db="EMBL/GenBank/DDBJ databases">
        <title>Plant Genome Project.</title>
        <authorList>
            <person name="Zhang R.-G."/>
        </authorList>
    </citation>
    <scope>NUCLEOTIDE SEQUENCE</scope>
    <source>
        <strain evidence="1">AT1</strain>
    </source>
</reference>
<organism evidence="1 2">
    <name type="scientific">Rhododendron molle</name>
    <name type="common">Chinese azalea</name>
    <name type="synonym">Azalea mollis</name>
    <dbReference type="NCBI Taxonomy" id="49168"/>
    <lineage>
        <taxon>Eukaryota</taxon>
        <taxon>Viridiplantae</taxon>
        <taxon>Streptophyta</taxon>
        <taxon>Embryophyta</taxon>
        <taxon>Tracheophyta</taxon>
        <taxon>Spermatophyta</taxon>
        <taxon>Magnoliopsida</taxon>
        <taxon>eudicotyledons</taxon>
        <taxon>Gunneridae</taxon>
        <taxon>Pentapetalae</taxon>
        <taxon>asterids</taxon>
        <taxon>Ericales</taxon>
        <taxon>Ericaceae</taxon>
        <taxon>Ericoideae</taxon>
        <taxon>Rhodoreae</taxon>
        <taxon>Rhododendron</taxon>
    </lineage>
</organism>
<gene>
    <name evidence="1" type="ORF">RHMOL_Rhmol13G0161200</name>
</gene>
<keyword evidence="2" id="KW-1185">Reference proteome</keyword>
<sequence length="108" mass="12310">MGLDFARFRFSILQNRGFRTATTKVRFSPFMATLAANLTFVSDGETIQPLSEISFWQHFARVLADSGGVFCIRLYFKYSNCFPSPIGDALMYMNRYVKTMCECEGKSS</sequence>
<comment type="caution">
    <text evidence="1">The sequence shown here is derived from an EMBL/GenBank/DDBJ whole genome shotgun (WGS) entry which is preliminary data.</text>
</comment>
<dbReference type="Proteomes" id="UP001062846">
    <property type="component" value="Chromosome 13"/>
</dbReference>
<evidence type="ECO:0000313" key="2">
    <source>
        <dbReference type="Proteomes" id="UP001062846"/>
    </source>
</evidence>
<protein>
    <submittedName>
        <fullName evidence="1">Uncharacterized protein</fullName>
    </submittedName>
</protein>
<evidence type="ECO:0000313" key="1">
    <source>
        <dbReference type="EMBL" id="KAI8524595.1"/>
    </source>
</evidence>
<dbReference type="EMBL" id="CM046400">
    <property type="protein sequence ID" value="KAI8524595.1"/>
    <property type="molecule type" value="Genomic_DNA"/>
</dbReference>